<dbReference type="OrthoDB" id="7433176at2"/>
<reference evidence="1 2" key="1">
    <citation type="submission" date="2018-05" db="EMBL/GenBank/DDBJ databases">
        <title>Genomic Encyclopedia of Type Strains, Phase IV (KMG-IV): sequencing the most valuable type-strain genomes for metagenomic binning, comparative biology and taxonomic classification.</title>
        <authorList>
            <person name="Goeker M."/>
        </authorList>
    </citation>
    <scope>NUCLEOTIDE SEQUENCE [LARGE SCALE GENOMIC DNA]</scope>
    <source>
        <strain evidence="1 2">DSM 3183</strain>
    </source>
</reference>
<evidence type="ECO:0000313" key="1">
    <source>
        <dbReference type="EMBL" id="PXW68487.1"/>
    </source>
</evidence>
<dbReference type="Proteomes" id="UP000248014">
    <property type="component" value="Unassembled WGS sequence"/>
</dbReference>
<name>A0A2V3USW5_9SPHN</name>
<comment type="caution">
    <text evidence="1">The sequence shown here is derived from an EMBL/GenBank/DDBJ whole genome shotgun (WGS) entry which is preliminary data.</text>
</comment>
<proteinExistence type="predicted"/>
<keyword evidence="2" id="KW-1185">Reference proteome</keyword>
<evidence type="ECO:0000313" key="2">
    <source>
        <dbReference type="Proteomes" id="UP000248014"/>
    </source>
</evidence>
<sequence length="87" mass="9760">MTFEDQLERYFGTRDPSAIAPQAVPAAVERMQVDLGLATVPGERFALWCMLFLFGQAPDIDETFEDRSERDLARDFIEMSEKAGQGG</sequence>
<organism evidence="1 2">
    <name type="scientific">Blastomonas natatoria</name>
    <dbReference type="NCBI Taxonomy" id="34015"/>
    <lineage>
        <taxon>Bacteria</taxon>
        <taxon>Pseudomonadati</taxon>
        <taxon>Pseudomonadota</taxon>
        <taxon>Alphaproteobacteria</taxon>
        <taxon>Sphingomonadales</taxon>
        <taxon>Sphingomonadaceae</taxon>
        <taxon>Blastomonas</taxon>
    </lineage>
</organism>
<dbReference type="AlphaFoldDB" id="A0A2V3USW5"/>
<dbReference type="RefSeq" id="WP_110300173.1">
    <property type="nucleotide sequence ID" value="NZ_QJJM01000017.1"/>
</dbReference>
<accession>A0A2V3USW5</accession>
<protein>
    <submittedName>
        <fullName evidence="1">Uncharacterized protein</fullName>
    </submittedName>
</protein>
<dbReference type="EMBL" id="QJJM01000017">
    <property type="protein sequence ID" value="PXW68487.1"/>
    <property type="molecule type" value="Genomic_DNA"/>
</dbReference>
<gene>
    <name evidence="1" type="ORF">C7451_11778</name>
</gene>